<comment type="caution">
    <text evidence="1">The sequence shown here is derived from an EMBL/GenBank/DDBJ whole genome shotgun (WGS) entry which is preliminary data.</text>
</comment>
<reference evidence="1 2" key="1">
    <citation type="journal article" date="2015" name="Genome Announc.">
        <title>Expanding the biotechnology potential of lactobacilli through comparative genomics of 213 strains and associated genera.</title>
        <authorList>
            <person name="Sun Z."/>
            <person name="Harris H.M."/>
            <person name="McCann A."/>
            <person name="Guo C."/>
            <person name="Argimon S."/>
            <person name="Zhang W."/>
            <person name="Yang X."/>
            <person name="Jeffery I.B."/>
            <person name="Cooney J.C."/>
            <person name="Kagawa T.F."/>
            <person name="Liu W."/>
            <person name="Song Y."/>
            <person name="Salvetti E."/>
            <person name="Wrobel A."/>
            <person name="Rasinkangas P."/>
            <person name="Parkhill J."/>
            <person name="Rea M.C."/>
            <person name="O'Sullivan O."/>
            <person name="Ritari J."/>
            <person name="Douillard F.P."/>
            <person name="Paul Ross R."/>
            <person name="Yang R."/>
            <person name="Briner A.E."/>
            <person name="Felis G.E."/>
            <person name="de Vos W.M."/>
            <person name="Barrangou R."/>
            <person name="Klaenhammer T.R."/>
            <person name="Caufield P.W."/>
            <person name="Cui Y."/>
            <person name="Zhang H."/>
            <person name="O'Toole P.W."/>
        </authorList>
    </citation>
    <scope>NUCLEOTIDE SEQUENCE [LARGE SCALE GENOMIC DNA]</scope>
    <source>
        <strain evidence="1 2">DSM 17758</strain>
    </source>
</reference>
<keyword evidence="2" id="KW-1185">Reference proteome</keyword>
<dbReference type="PATRIC" id="fig|1423735.3.peg.95"/>
<evidence type="ECO:0000313" key="2">
    <source>
        <dbReference type="Proteomes" id="UP000051315"/>
    </source>
</evidence>
<name>A0A0R1W566_9LACO</name>
<organism evidence="1 2">
    <name type="scientific">Lapidilactobacillus concavus DSM 17758</name>
    <dbReference type="NCBI Taxonomy" id="1423735"/>
    <lineage>
        <taxon>Bacteria</taxon>
        <taxon>Bacillati</taxon>
        <taxon>Bacillota</taxon>
        <taxon>Bacilli</taxon>
        <taxon>Lactobacillales</taxon>
        <taxon>Lactobacillaceae</taxon>
        <taxon>Lapidilactobacillus</taxon>
    </lineage>
</organism>
<dbReference type="EMBL" id="AZFX01000010">
    <property type="protein sequence ID" value="KRM12897.1"/>
    <property type="molecule type" value="Genomic_DNA"/>
</dbReference>
<protein>
    <submittedName>
        <fullName evidence="1">Uncharacterized protein</fullName>
    </submittedName>
</protein>
<proteinExistence type="predicted"/>
<sequence>MFSPVDNLLMSFIFSSKATIIRVPWQGHHQWRDSNHETFAIEKRLTISQLNAALLVFFD</sequence>
<evidence type="ECO:0000313" key="1">
    <source>
        <dbReference type="EMBL" id="KRM12897.1"/>
    </source>
</evidence>
<accession>A0A0R1W566</accession>
<gene>
    <name evidence="1" type="ORF">FC15_GL000094</name>
</gene>
<dbReference type="Proteomes" id="UP000051315">
    <property type="component" value="Unassembled WGS sequence"/>
</dbReference>
<dbReference type="AlphaFoldDB" id="A0A0R1W566"/>